<dbReference type="AlphaFoldDB" id="A0A099NUB4"/>
<gene>
    <name evidence="2" type="ORF">JL09_g5246</name>
</gene>
<sequence>MGIPDPRQDPVLLREHQFRSTFERELVVPEETHSFVPVREQGLGLMNYDLVDPQRLTNEGALKRDTVKSAVGVLTSGTVVMIVVVVMVVIGYVVYRSIYRRAVYSGRELRTVDKAQHDEEAGLYGHHLGHGGPAGERVVLYTPRESSCLNTTSSSSYVCESSASLGGSCSSMQEMDLDLGLELNMDLRIVQRQT</sequence>
<name>A0A099NUB4_PICKU</name>
<dbReference type="VEuPathDB" id="FungiDB:C5L36_0D04860"/>
<dbReference type="EMBL" id="JQFK01000491">
    <property type="protein sequence ID" value="KGK35604.1"/>
    <property type="molecule type" value="Genomic_DNA"/>
</dbReference>
<keyword evidence="1" id="KW-0472">Membrane</keyword>
<evidence type="ECO:0000313" key="2">
    <source>
        <dbReference type="EMBL" id="KGK35604.1"/>
    </source>
</evidence>
<accession>A0A099NUB4</accession>
<evidence type="ECO:0000313" key="3">
    <source>
        <dbReference type="Proteomes" id="UP000029867"/>
    </source>
</evidence>
<keyword evidence="1" id="KW-0812">Transmembrane</keyword>
<keyword evidence="1" id="KW-1133">Transmembrane helix</keyword>
<dbReference type="Proteomes" id="UP000029867">
    <property type="component" value="Unassembled WGS sequence"/>
</dbReference>
<reference evidence="3" key="1">
    <citation type="journal article" date="2014" name="Microb. Cell Fact.">
        <title>Exploiting Issatchenkia orientalis SD108 for succinic acid production.</title>
        <authorList>
            <person name="Xiao H."/>
            <person name="Shao Z."/>
            <person name="Jiang Y."/>
            <person name="Dole S."/>
            <person name="Zhao H."/>
        </authorList>
    </citation>
    <scope>NUCLEOTIDE SEQUENCE [LARGE SCALE GENOMIC DNA]</scope>
    <source>
        <strain evidence="3">SD108</strain>
    </source>
</reference>
<organism evidence="2 3">
    <name type="scientific">Pichia kudriavzevii</name>
    <name type="common">Yeast</name>
    <name type="synonym">Issatchenkia orientalis</name>
    <dbReference type="NCBI Taxonomy" id="4909"/>
    <lineage>
        <taxon>Eukaryota</taxon>
        <taxon>Fungi</taxon>
        <taxon>Dikarya</taxon>
        <taxon>Ascomycota</taxon>
        <taxon>Saccharomycotina</taxon>
        <taxon>Pichiomycetes</taxon>
        <taxon>Pichiales</taxon>
        <taxon>Pichiaceae</taxon>
        <taxon>Pichia</taxon>
    </lineage>
</organism>
<comment type="caution">
    <text evidence="2">The sequence shown here is derived from an EMBL/GenBank/DDBJ whole genome shotgun (WGS) entry which is preliminary data.</text>
</comment>
<protein>
    <submittedName>
        <fullName evidence="2">Uncharacterized protein</fullName>
    </submittedName>
</protein>
<proteinExistence type="predicted"/>
<feature type="transmembrane region" description="Helical" evidence="1">
    <location>
        <begin position="70"/>
        <end position="95"/>
    </location>
</feature>
<evidence type="ECO:0000256" key="1">
    <source>
        <dbReference type="SAM" id="Phobius"/>
    </source>
</evidence>
<dbReference type="HOGENOM" id="CLU_1402618_0_0_1"/>